<dbReference type="Pfam" id="PF00072">
    <property type="entry name" value="Response_reg"/>
    <property type="match status" value="1"/>
</dbReference>
<reference evidence="12" key="1">
    <citation type="submission" date="2018-09" db="EMBL/GenBank/DDBJ databases">
        <title>Murine metabolic-syndrome-specific gut microbial biobank.</title>
        <authorList>
            <person name="Liu C."/>
        </authorList>
    </citation>
    <scope>NUCLEOTIDE SEQUENCE</scope>
    <source>
        <strain evidence="12">D42-62</strain>
    </source>
</reference>
<feature type="modified residue" description="4-aspartylphosphate" evidence="8">
    <location>
        <position position="51"/>
    </location>
</feature>
<dbReference type="GO" id="GO:0005829">
    <property type="term" value="C:cytosol"/>
    <property type="evidence" value="ECO:0007669"/>
    <property type="project" value="TreeGrafter"/>
</dbReference>
<sequence>MKLLLVEDDIEISRMLKDYLTTENYEVVCAADGEEACEKFAADTYSLVLLDLMIPKISGMEVMQHIRQSSTVPIMIVSAKDTDADKTLGLGLGADDYITKPFSVTEVLARIKANIRRSIQYSKPDKQESETLAVGDLVMNLTDYTVTKRNVKVDLTVKEYEILKLLLKNPKKVYTKEQIYSLIWNDAYLGDENAVNVHISRLRNKIEDSPRSPKYVMTVWGIGYKLGDGAAGAGE</sequence>
<dbReference type="PROSITE" id="PS50110">
    <property type="entry name" value="RESPONSE_REGULATORY"/>
    <property type="match status" value="1"/>
</dbReference>
<dbReference type="SUPFAM" id="SSF46894">
    <property type="entry name" value="C-terminal effector domain of the bipartite response regulators"/>
    <property type="match status" value="1"/>
</dbReference>
<dbReference type="Gene3D" id="6.10.250.690">
    <property type="match status" value="1"/>
</dbReference>
<dbReference type="FunFam" id="3.40.50.2300:FF:000001">
    <property type="entry name" value="DNA-binding response regulator PhoB"/>
    <property type="match status" value="1"/>
</dbReference>
<evidence type="ECO:0000256" key="8">
    <source>
        <dbReference type="PROSITE-ProRule" id="PRU00169"/>
    </source>
</evidence>
<keyword evidence="13" id="KW-1185">Reference proteome</keyword>
<keyword evidence="4" id="KW-0805">Transcription regulation</keyword>
<dbReference type="GO" id="GO:0032993">
    <property type="term" value="C:protein-DNA complex"/>
    <property type="evidence" value="ECO:0007669"/>
    <property type="project" value="TreeGrafter"/>
</dbReference>
<organism evidence="12 13">
    <name type="scientific">Parablautia muri</name>
    <dbReference type="NCBI Taxonomy" id="2320879"/>
    <lineage>
        <taxon>Bacteria</taxon>
        <taxon>Bacillati</taxon>
        <taxon>Bacillota</taxon>
        <taxon>Clostridia</taxon>
        <taxon>Lachnospirales</taxon>
        <taxon>Lachnospiraceae</taxon>
        <taxon>Parablautia</taxon>
    </lineage>
</organism>
<dbReference type="PROSITE" id="PS51755">
    <property type="entry name" value="OMPR_PHOB"/>
    <property type="match status" value="1"/>
</dbReference>
<protein>
    <recommendedName>
        <fullName evidence="1">Stage 0 sporulation protein A homolog</fullName>
    </recommendedName>
</protein>
<evidence type="ECO:0000256" key="5">
    <source>
        <dbReference type="ARBA" id="ARBA00023125"/>
    </source>
</evidence>
<feature type="domain" description="OmpR/PhoB-type" evidence="11">
    <location>
        <begin position="129"/>
        <end position="228"/>
    </location>
</feature>
<evidence type="ECO:0000259" key="11">
    <source>
        <dbReference type="PROSITE" id="PS51755"/>
    </source>
</evidence>
<keyword evidence="5 9" id="KW-0238">DNA-binding</keyword>
<dbReference type="InterPro" id="IPR036388">
    <property type="entry name" value="WH-like_DNA-bd_sf"/>
</dbReference>
<comment type="caution">
    <text evidence="12">The sequence shown here is derived from an EMBL/GenBank/DDBJ whole genome shotgun (WGS) entry which is preliminary data.</text>
</comment>
<dbReference type="RefSeq" id="WP_160562103.1">
    <property type="nucleotide sequence ID" value="NZ_QZDT01000068.1"/>
</dbReference>
<dbReference type="AlphaFoldDB" id="A0A9X5GVI2"/>
<evidence type="ECO:0000256" key="2">
    <source>
        <dbReference type="ARBA" id="ARBA00022553"/>
    </source>
</evidence>
<evidence type="ECO:0000256" key="4">
    <source>
        <dbReference type="ARBA" id="ARBA00023015"/>
    </source>
</evidence>
<dbReference type="GO" id="GO:0006355">
    <property type="term" value="P:regulation of DNA-templated transcription"/>
    <property type="evidence" value="ECO:0007669"/>
    <property type="project" value="InterPro"/>
</dbReference>
<dbReference type="SMART" id="SM00448">
    <property type="entry name" value="REC"/>
    <property type="match status" value="1"/>
</dbReference>
<dbReference type="CDD" id="cd00383">
    <property type="entry name" value="trans_reg_C"/>
    <property type="match status" value="1"/>
</dbReference>
<keyword evidence="3" id="KW-0902">Two-component regulatory system</keyword>
<evidence type="ECO:0000313" key="13">
    <source>
        <dbReference type="Proteomes" id="UP001154420"/>
    </source>
</evidence>
<evidence type="ECO:0000256" key="9">
    <source>
        <dbReference type="PROSITE-ProRule" id="PRU01091"/>
    </source>
</evidence>
<dbReference type="PANTHER" id="PTHR48111">
    <property type="entry name" value="REGULATOR OF RPOS"/>
    <property type="match status" value="1"/>
</dbReference>
<evidence type="ECO:0000256" key="7">
    <source>
        <dbReference type="ARBA" id="ARBA00024867"/>
    </source>
</evidence>
<dbReference type="EMBL" id="QZDT01000068">
    <property type="protein sequence ID" value="NBJ95157.1"/>
    <property type="molecule type" value="Genomic_DNA"/>
</dbReference>
<feature type="domain" description="Response regulatory" evidence="10">
    <location>
        <begin position="2"/>
        <end position="115"/>
    </location>
</feature>
<dbReference type="InterPro" id="IPR001867">
    <property type="entry name" value="OmpR/PhoB-type_DNA-bd"/>
</dbReference>
<dbReference type="InterPro" id="IPR001789">
    <property type="entry name" value="Sig_transdc_resp-reg_receiver"/>
</dbReference>
<keyword evidence="2 8" id="KW-0597">Phosphoprotein</keyword>
<evidence type="ECO:0000256" key="1">
    <source>
        <dbReference type="ARBA" id="ARBA00018672"/>
    </source>
</evidence>
<dbReference type="InterPro" id="IPR011006">
    <property type="entry name" value="CheY-like_superfamily"/>
</dbReference>
<evidence type="ECO:0000259" key="10">
    <source>
        <dbReference type="PROSITE" id="PS50110"/>
    </source>
</evidence>
<dbReference type="InterPro" id="IPR016032">
    <property type="entry name" value="Sig_transdc_resp-reg_C-effctor"/>
</dbReference>
<dbReference type="Pfam" id="PF00486">
    <property type="entry name" value="Trans_reg_C"/>
    <property type="match status" value="1"/>
</dbReference>
<dbReference type="SUPFAM" id="SSF52172">
    <property type="entry name" value="CheY-like"/>
    <property type="match status" value="1"/>
</dbReference>
<accession>A0A9X5GVI2</accession>
<dbReference type="Proteomes" id="UP001154420">
    <property type="component" value="Unassembled WGS sequence"/>
</dbReference>
<dbReference type="InterPro" id="IPR039420">
    <property type="entry name" value="WalR-like"/>
</dbReference>
<dbReference type="PANTHER" id="PTHR48111:SF26">
    <property type="entry name" value="STAGE 0 SPORULATION PROTEIN A HOMOLOG"/>
    <property type="match status" value="1"/>
</dbReference>
<dbReference type="OrthoDB" id="9790442at2"/>
<gene>
    <name evidence="12" type="ORF">D5281_22040</name>
</gene>
<evidence type="ECO:0000313" key="12">
    <source>
        <dbReference type="EMBL" id="NBJ95157.1"/>
    </source>
</evidence>
<dbReference type="GO" id="GO:0000976">
    <property type="term" value="F:transcription cis-regulatory region binding"/>
    <property type="evidence" value="ECO:0007669"/>
    <property type="project" value="TreeGrafter"/>
</dbReference>
<evidence type="ECO:0000256" key="6">
    <source>
        <dbReference type="ARBA" id="ARBA00023163"/>
    </source>
</evidence>
<evidence type="ECO:0000256" key="3">
    <source>
        <dbReference type="ARBA" id="ARBA00023012"/>
    </source>
</evidence>
<dbReference type="Gene3D" id="3.40.50.2300">
    <property type="match status" value="1"/>
</dbReference>
<feature type="DNA-binding region" description="OmpR/PhoB-type" evidence="9">
    <location>
        <begin position="129"/>
        <end position="228"/>
    </location>
</feature>
<dbReference type="SMART" id="SM00862">
    <property type="entry name" value="Trans_reg_C"/>
    <property type="match status" value="1"/>
</dbReference>
<dbReference type="FunFam" id="1.10.10.10:FF:000018">
    <property type="entry name" value="DNA-binding response regulator ResD"/>
    <property type="match status" value="1"/>
</dbReference>
<dbReference type="Gene3D" id="1.10.10.10">
    <property type="entry name" value="Winged helix-like DNA-binding domain superfamily/Winged helix DNA-binding domain"/>
    <property type="match status" value="1"/>
</dbReference>
<comment type="function">
    <text evidence="7">May play the central regulatory role in sporulation. It may be an element of the effector pathway responsible for the activation of sporulation genes in response to nutritional stress. Spo0A may act in concert with spo0H (a sigma factor) to control the expression of some genes that are critical to the sporulation process.</text>
</comment>
<dbReference type="GO" id="GO:0000156">
    <property type="term" value="F:phosphorelay response regulator activity"/>
    <property type="evidence" value="ECO:0007669"/>
    <property type="project" value="TreeGrafter"/>
</dbReference>
<keyword evidence="6" id="KW-0804">Transcription</keyword>
<proteinExistence type="predicted"/>
<name>A0A9X5GVI2_9FIRM</name>